<dbReference type="RefSeq" id="XP_073113138.1">
    <property type="nucleotide sequence ID" value="XM_073257037.1"/>
</dbReference>
<keyword evidence="5" id="KW-1185">Reference proteome</keyword>
<dbReference type="InterPro" id="IPR036514">
    <property type="entry name" value="SGNH_hydro_sf"/>
</dbReference>
<dbReference type="Pfam" id="PF00657">
    <property type="entry name" value="Lipase_GDSL"/>
    <property type="match status" value="1"/>
</dbReference>
<dbReference type="FunCoup" id="A0A6I9RA82">
    <property type="interactions" value="61"/>
</dbReference>
<dbReference type="InterPro" id="IPR051058">
    <property type="entry name" value="GDSL_Est/Lipase"/>
</dbReference>
<dbReference type="GeneID" id="105046117"/>
<evidence type="ECO:0000256" key="2">
    <source>
        <dbReference type="ARBA" id="ARBA00022801"/>
    </source>
</evidence>
<comment type="similarity">
    <text evidence="1">Belongs to the 'GDSL' lipolytic enzyme family.</text>
</comment>
<sequence length="396" mass="42956">MGRKLLLLAPVFALVFFGRFFPREIPDAAAAAADAAYPATALFVLGDSSVNCGDNTFFYPLLPLNFSSTFCNGSHHRLLPDLIGTDSKLSDPAVAAERMGLPPVTPFFGLNGTAAAMMRGVNFGSTPATIVSGVLDGWLRGYDRFLFQSLSQQVRQVFEILQVLQLELGASAARRAASSALFILSFGKDDYAALFSRGSESNRLAPKYGRRGFARLLVSRLIQAIRDLYDADVRRVAVMGVAPLGCAPRIVWEGAYGLGGRDCVEEVNEIVAEYNAKLSARLLRLNSELAGAEIVFCDVYGGMMEIIANPRIYGFKNVRDACCGVGRFGGMIGCLAQEMACTEPNSYVWWDLYSTTESANSLLANWSWSPSSESRQQLCKPIALQELASISDSEAL</sequence>
<name>A0A6I9RA82_ELAGV</name>
<feature type="chain" id="PRO_5027103025" evidence="4">
    <location>
        <begin position="23"/>
        <end position="396"/>
    </location>
</feature>
<keyword evidence="4" id="KW-0732">Signal</keyword>
<organism evidence="5 6">
    <name type="scientific">Elaeis guineensis var. tenera</name>
    <name type="common">Oil palm</name>
    <dbReference type="NCBI Taxonomy" id="51953"/>
    <lineage>
        <taxon>Eukaryota</taxon>
        <taxon>Viridiplantae</taxon>
        <taxon>Streptophyta</taxon>
        <taxon>Embryophyta</taxon>
        <taxon>Tracheophyta</taxon>
        <taxon>Spermatophyta</taxon>
        <taxon>Magnoliopsida</taxon>
        <taxon>Liliopsida</taxon>
        <taxon>Arecaceae</taxon>
        <taxon>Arecoideae</taxon>
        <taxon>Cocoseae</taxon>
        <taxon>Elaeidinae</taxon>
        <taxon>Elaeis</taxon>
    </lineage>
</organism>
<reference evidence="6" key="1">
    <citation type="submission" date="2025-08" db="UniProtKB">
        <authorList>
            <consortium name="RefSeq"/>
        </authorList>
    </citation>
    <scope>IDENTIFICATION</scope>
</reference>
<keyword evidence="3" id="KW-0442">Lipid degradation</keyword>
<dbReference type="OrthoDB" id="1600564at2759"/>
<dbReference type="PANTHER" id="PTHR45648">
    <property type="entry name" value="GDSL LIPASE/ACYLHYDROLASE FAMILY PROTEIN (AFU_ORTHOLOGUE AFUA_4G14700)"/>
    <property type="match status" value="1"/>
</dbReference>
<dbReference type="GO" id="GO:0016788">
    <property type="term" value="F:hydrolase activity, acting on ester bonds"/>
    <property type="evidence" value="ECO:0007669"/>
    <property type="project" value="InterPro"/>
</dbReference>
<dbReference type="RefSeq" id="XP_010922927.2">
    <property type="nucleotide sequence ID" value="XM_010924625.3"/>
</dbReference>
<keyword evidence="2" id="KW-0378">Hydrolase</keyword>
<dbReference type="Proteomes" id="UP000504607">
    <property type="component" value="Chromosome 5"/>
</dbReference>
<evidence type="ECO:0000256" key="4">
    <source>
        <dbReference type="SAM" id="SignalP"/>
    </source>
</evidence>
<feature type="signal peptide" evidence="4">
    <location>
        <begin position="1"/>
        <end position="22"/>
    </location>
</feature>
<dbReference type="GO" id="GO:0016042">
    <property type="term" value="P:lipid catabolic process"/>
    <property type="evidence" value="ECO:0007669"/>
    <property type="project" value="UniProtKB-KW"/>
</dbReference>
<keyword evidence="3" id="KW-0443">Lipid metabolism</keyword>
<evidence type="ECO:0000256" key="1">
    <source>
        <dbReference type="ARBA" id="ARBA00008668"/>
    </source>
</evidence>
<dbReference type="AlphaFoldDB" id="A0A6I9RA82"/>
<dbReference type="InParanoid" id="A0A6I9RA82"/>
<evidence type="ECO:0000256" key="3">
    <source>
        <dbReference type="ARBA" id="ARBA00022963"/>
    </source>
</evidence>
<dbReference type="KEGG" id="egu:105046117"/>
<accession>A0A6I9RA82</accession>
<gene>
    <name evidence="6" type="primary">LOC105046117</name>
</gene>
<protein>
    <submittedName>
        <fullName evidence="6">GDSL esterase/lipase At1g71250 isoform X1</fullName>
    </submittedName>
</protein>
<dbReference type="PANTHER" id="PTHR45648:SF7">
    <property type="entry name" value="OS12G0126100 PROTEIN"/>
    <property type="match status" value="1"/>
</dbReference>
<dbReference type="InterPro" id="IPR001087">
    <property type="entry name" value="GDSL"/>
</dbReference>
<dbReference type="Gene3D" id="3.40.50.1110">
    <property type="entry name" value="SGNH hydrolase"/>
    <property type="match status" value="1"/>
</dbReference>
<evidence type="ECO:0000313" key="5">
    <source>
        <dbReference type="Proteomes" id="UP000504607"/>
    </source>
</evidence>
<proteinExistence type="inferred from homology"/>
<evidence type="ECO:0000313" key="6">
    <source>
        <dbReference type="RefSeq" id="XP_010922927.2"/>
    </source>
</evidence>